<dbReference type="Pfam" id="PF10898">
    <property type="entry name" value="DUF2716"/>
    <property type="match status" value="1"/>
</dbReference>
<name>A0ABS2ZER1_9BACL</name>
<dbReference type="Proteomes" id="UP001319060">
    <property type="component" value="Unassembled WGS sequence"/>
</dbReference>
<organism evidence="1 2">
    <name type="scientific">Fictibacillus barbaricus</name>
    <dbReference type="NCBI Taxonomy" id="182136"/>
    <lineage>
        <taxon>Bacteria</taxon>
        <taxon>Bacillati</taxon>
        <taxon>Bacillota</taxon>
        <taxon>Bacilli</taxon>
        <taxon>Bacillales</taxon>
        <taxon>Fictibacillaceae</taxon>
        <taxon>Fictibacillus</taxon>
    </lineage>
</organism>
<accession>A0ABS2ZER1</accession>
<gene>
    <name evidence="1" type="ORF">JYA64_15325</name>
</gene>
<protein>
    <submittedName>
        <fullName evidence="1">DUF2716 domain-containing protein</fullName>
    </submittedName>
</protein>
<keyword evidence="2" id="KW-1185">Reference proteome</keyword>
<evidence type="ECO:0000313" key="1">
    <source>
        <dbReference type="EMBL" id="MBN3546678.1"/>
    </source>
</evidence>
<dbReference type="InterPro" id="IPR020323">
    <property type="entry name" value="DUF2716"/>
</dbReference>
<dbReference type="RefSeq" id="WP_188402220.1">
    <property type="nucleotide sequence ID" value="NZ_BMCE01000001.1"/>
</dbReference>
<dbReference type="EMBL" id="JAFHKS010000044">
    <property type="protein sequence ID" value="MBN3546678.1"/>
    <property type="molecule type" value="Genomic_DNA"/>
</dbReference>
<sequence length="168" mass="20573">MNNWIELKKLEEKVMWKKVYKEFKFKPSITKFPSFKVPSPFITYDISVYSNWSGDIKEFDDIYNNLEEKSLLVFKELTNNDEYFYALDWQHPSYWVNPFLEFPRDEEFDEWTIPIFPDGDYYFFIQKEFNWGLLGHPWEQTITIFGEELIQSFKKHNPRMFNTILRIG</sequence>
<comment type="caution">
    <text evidence="1">The sequence shown here is derived from an EMBL/GenBank/DDBJ whole genome shotgun (WGS) entry which is preliminary data.</text>
</comment>
<proteinExistence type="predicted"/>
<evidence type="ECO:0000313" key="2">
    <source>
        <dbReference type="Proteomes" id="UP001319060"/>
    </source>
</evidence>
<reference evidence="1 2" key="1">
    <citation type="submission" date="2021-01" db="EMBL/GenBank/DDBJ databases">
        <title>Genome Sequencing of Type Strains.</title>
        <authorList>
            <person name="Lemaire J.F."/>
            <person name="Inderbitzin P."/>
            <person name="Collins S.B."/>
            <person name="Wespe N."/>
            <person name="Knight-Connoni V."/>
        </authorList>
    </citation>
    <scope>NUCLEOTIDE SEQUENCE [LARGE SCALE GENOMIC DNA]</scope>
    <source>
        <strain evidence="1 2">DSM 14730</strain>
    </source>
</reference>